<accession>A0A409XFH3</accession>
<comment type="similarity">
    <text evidence="1">Belongs to the AIM41 family.</text>
</comment>
<dbReference type="AlphaFoldDB" id="A0A409XFH3"/>
<dbReference type="SUPFAM" id="SSF89095">
    <property type="entry name" value="GatB/YqeY motif"/>
    <property type="match status" value="1"/>
</dbReference>
<evidence type="ECO:0000313" key="2">
    <source>
        <dbReference type="EMBL" id="PPQ89505.1"/>
    </source>
</evidence>
<evidence type="ECO:0000313" key="3">
    <source>
        <dbReference type="Proteomes" id="UP000283269"/>
    </source>
</evidence>
<dbReference type="STRING" id="93625.A0A409XFH3"/>
<proteinExistence type="inferred from homology"/>
<sequence length="166" mass="18828">MTFVRAQLSFTSLAFRRHYSKATIPARNNRSVDPRPNLRNEIKVAMKSVLSEIDSAEKTAKVKLSSSDMNDAAQMFSSAKRPDLAEKEQKEVELLSKFVPPLMTVLEIDTHIRGMLANLTDANDPRKTLPMIFKEFYSKVDKSSVDRNLVKERAQELVESARLGKQ</sequence>
<dbReference type="GO" id="GO:0016884">
    <property type="term" value="F:carbon-nitrogen ligase activity, with glutamine as amido-N-donor"/>
    <property type="evidence" value="ECO:0007669"/>
    <property type="project" value="UniProtKB-UniRule"/>
</dbReference>
<dbReference type="Gene3D" id="1.10.1510.10">
    <property type="entry name" value="Uncharacterised protein YqeY/AIM41 PF09424, N-terminal domain"/>
    <property type="match status" value="1"/>
</dbReference>
<protein>
    <recommendedName>
        <fullName evidence="1">Altered inheritance of mitochondria protein 41</fullName>
    </recommendedName>
</protein>
<keyword evidence="3" id="KW-1185">Reference proteome</keyword>
<dbReference type="PANTHER" id="PTHR28055">
    <property type="entry name" value="ALTERED INHERITANCE OF MITOCHONDRIA PROTEIN 41, MITOCHONDRIAL"/>
    <property type="match status" value="1"/>
</dbReference>
<organism evidence="2 3">
    <name type="scientific">Psilocybe cyanescens</name>
    <dbReference type="NCBI Taxonomy" id="93625"/>
    <lineage>
        <taxon>Eukaryota</taxon>
        <taxon>Fungi</taxon>
        <taxon>Dikarya</taxon>
        <taxon>Basidiomycota</taxon>
        <taxon>Agaricomycotina</taxon>
        <taxon>Agaricomycetes</taxon>
        <taxon>Agaricomycetidae</taxon>
        <taxon>Agaricales</taxon>
        <taxon>Agaricineae</taxon>
        <taxon>Strophariaceae</taxon>
        <taxon>Psilocybe</taxon>
    </lineage>
</organism>
<comment type="caution">
    <text evidence="2">The sequence shown here is derived from an EMBL/GenBank/DDBJ whole genome shotgun (WGS) entry which is preliminary data.</text>
</comment>
<keyword evidence="1" id="KW-0496">Mitochondrion</keyword>
<dbReference type="OrthoDB" id="538640at2759"/>
<dbReference type="InterPro" id="IPR019004">
    <property type="entry name" value="YqeY/Aim41"/>
</dbReference>
<reference evidence="2 3" key="1">
    <citation type="journal article" date="2018" name="Evol. Lett.">
        <title>Horizontal gene cluster transfer increased hallucinogenic mushroom diversity.</title>
        <authorList>
            <person name="Reynolds H.T."/>
            <person name="Vijayakumar V."/>
            <person name="Gluck-Thaler E."/>
            <person name="Korotkin H.B."/>
            <person name="Matheny P.B."/>
            <person name="Slot J.C."/>
        </authorList>
    </citation>
    <scope>NUCLEOTIDE SEQUENCE [LARGE SCALE GENOMIC DNA]</scope>
    <source>
        <strain evidence="2 3">2631</strain>
    </source>
</reference>
<evidence type="ECO:0000256" key="1">
    <source>
        <dbReference type="RuleBase" id="RU365099"/>
    </source>
</evidence>
<dbReference type="Pfam" id="PF09424">
    <property type="entry name" value="YqeY"/>
    <property type="match status" value="1"/>
</dbReference>
<dbReference type="GO" id="GO:0005739">
    <property type="term" value="C:mitochondrion"/>
    <property type="evidence" value="ECO:0007669"/>
    <property type="project" value="UniProtKB-SubCell"/>
</dbReference>
<dbReference type="InParanoid" id="A0A409XFH3"/>
<gene>
    <name evidence="1" type="primary">AIM41</name>
    <name evidence="2" type="ORF">CVT25_012177</name>
</gene>
<dbReference type="Proteomes" id="UP000283269">
    <property type="component" value="Unassembled WGS sequence"/>
</dbReference>
<name>A0A409XFH3_PSICY</name>
<dbReference type="EMBL" id="NHYD01001859">
    <property type="protein sequence ID" value="PPQ89505.1"/>
    <property type="molecule type" value="Genomic_DNA"/>
</dbReference>
<comment type="subcellular location">
    <subcellularLocation>
        <location evidence="1">Mitochondrion</location>
    </subcellularLocation>
</comment>
<dbReference type="PANTHER" id="PTHR28055:SF1">
    <property type="entry name" value="ALTERED INHERITANCE OF MITOCHONDRIA PROTEIN 41, MITOCHONDRIAL"/>
    <property type="match status" value="1"/>
</dbReference>
<dbReference type="InterPro" id="IPR003789">
    <property type="entry name" value="Asn/Gln_tRNA_amidoTrase-B-like"/>
</dbReference>
<dbReference type="InterPro" id="IPR042184">
    <property type="entry name" value="YqeY/Aim41_N"/>
</dbReference>